<sequence length="205" mass="23595">MDGILFYWVGWMYIITVSFLLDGKYPRMYLVTIGFITIILSTITYGNHLFEWNFAYLPFLFICLGRIKYLTAVQMIYGYGLSAIITIWFLTIHRLTFLEPVWLFTEPEWIIAGVSVILLVIFARGIQLRLFILLIGVFQGLTLSKIATHLNNEAGNWPFYGFTSMTVLEILAMSLLCITVWSWLENIAISLKETVVLSKPTVQGR</sequence>
<dbReference type="AlphaFoldDB" id="A0A3A9K4R2"/>
<feature type="transmembrane region" description="Helical" evidence="1">
    <location>
        <begin position="6"/>
        <end position="21"/>
    </location>
</feature>
<evidence type="ECO:0000313" key="3">
    <source>
        <dbReference type="Proteomes" id="UP000281498"/>
    </source>
</evidence>
<feature type="transmembrane region" description="Helical" evidence="1">
    <location>
        <begin position="52"/>
        <end position="69"/>
    </location>
</feature>
<keyword evidence="1" id="KW-1133">Transmembrane helix</keyword>
<keyword evidence="1" id="KW-0812">Transmembrane</keyword>
<feature type="transmembrane region" description="Helical" evidence="1">
    <location>
        <begin position="101"/>
        <end position="123"/>
    </location>
</feature>
<dbReference type="OrthoDB" id="2965169at2"/>
<evidence type="ECO:0000256" key="1">
    <source>
        <dbReference type="SAM" id="Phobius"/>
    </source>
</evidence>
<feature type="transmembrane region" description="Helical" evidence="1">
    <location>
        <begin position="159"/>
        <end position="184"/>
    </location>
</feature>
<keyword evidence="1" id="KW-0472">Membrane</keyword>
<dbReference type="EMBL" id="PDOE01000003">
    <property type="protein sequence ID" value="RKL67607.1"/>
    <property type="molecule type" value="Genomic_DNA"/>
</dbReference>
<protein>
    <submittedName>
        <fullName evidence="2">Uncharacterized protein</fullName>
    </submittedName>
</protein>
<dbReference type="RefSeq" id="WP_110935230.1">
    <property type="nucleotide sequence ID" value="NZ_KZ614146.1"/>
</dbReference>
<feature type="transmembrane region" description="Helical" evidence="1">
    <location>
        <begin position="76"/>
        <end position="95"/>
    </location>
</feature>
<feature type="transmembrane region" description="Helical" evidence="1">
    <location>
        <begin position="28"/>
        <end position="46"/>
    </location>
</feature>
<gene>
    <name evidence="2" type="ORF">CR203_09660</name>
</gene>
<proteinExistence type="predicted"/>
<dbReference type="InterPro" id="IPR014617">
    <property type="entry name" value="YphA_Bacsu"/>
</dbReference>
<accession>A0A3A9K4R2</accession>
<feature type="transmembrane region" description="Helical" evidence="1">
    <location>
        <begin position="130"/>
        <end position="147"/>
    </location>
</feature>
<name>A0A3A9K4R2_9BACI</name>
<reference evidence="2 3" key="1">
    <citation type="submission" date="2017-10" db="EMBL/GenBank/DDBJ databases">
        <title>Bacillus sp. nov., a halophilic bacterium isolated from a Keqin Lake.</title>
        <authorList>
            <person name="Wang H."/>
        </authorList>
    </citation>
    <scope>NUCLEOTIDE SEQUENCE [LARGE SCALE GENOMIC DNA]</scope>
    <source>
        <strain evidence="2 3">KCTC 13187</strain>
    </source>
</reference>
<comment type="caution">
    <text evidence="2">The sequence shown here is derived from an EMBL/GenBank/DDBJ whole genome shotgun (WGS) entry which is preliminary data.</text>
</comment>
<organism evidence="2 3">
    <name type="scientific">Salipaludibacillus neizhouensis</name>
    <dbReference type="NCBI Taxonomy" id="885475"/>
    <lineage>
        <taxon>Bacteria</taxon>
        <taxon>Bacillati</taxon>
        <taxon>Bacillota</taxon>
        <taxon>Bacilli</taxon>
        <taxon>Bacillales</taxon>
        <taxon>Bacillaceae</taxon>
    </lineage>
</organism>
<dbReference type="Proteomes" id="UP000281498">
    <property type="component" value="Unassembled WGS sequence"/>
</dbReference>
<keyword evidence="3" id="KW-1185">Reference proteome</keyword>
<dbReference type="Pfam" id="PF24124">
    <property type="entry name" value="YphA"/>
    <property type="match status" value="1"/>
</dbReference>
<evidence type="ECO:0000313" key="2">
    <source>
        <dbReference type="EMBL" id="RKL67607.1"/>
    </source>
</evidence>